<proteinExistence type="predicted"/>
<evidence type="ECO:0000313" key="3">
    <source>
        <dbReference type="WBParaSite" id="NBR_0000744401-mRNA-1"/>
    </source>
</evidence>
<sequence>MFLQDHFWSRQPYEAMRSAGAVDTNDDIVAAEASLRDQKILNAVVAYALWRNRASFLIVETSTKEAITCALQKKRQS</sequence>
<reference evidence="3" key="1">
    <citation type="submission" date="2017-02" db="UniProtKB">
        <authorList>
            <consortium name="WormBaseParasite"/>
        </authorList>
    </citation>
    <scope>IDENTIFICATION</scope>
</reference>
<dbReference type="AlphaFoldDB" id="A0A0N4XWY1"/>
<organism evidence="3">
    <name type="scientific">Nippostrongylus brasiliensis</name>
    <name type="common">Rat hookworm</name>
    <dbReference type="NCBI Taxonomy" id="27835"/>
    <lineage>
        <taxon>Eukaryota</taxon>
        <taxon>Metazoa</taxon>
        <taxon>Ecdysozoa</taxon>
        <taxon>Nematoda</taxon>
        <taxon>Chromadorea</taxon>
        <taxon>Rhabditida</taxon>
        <taxon>Rhabditina</taxon>
        <taxon>Rhabditomorpha</taxon>
        <taxon>Strongyloidea</taxon>
        <taxon>Heligmosomidae</taxon>
        <taxon>Nippostrongylus</taxon>
    </lineage>
</organism>
<accession>A0A0N4XWY1</accession>
<dbReference type="STRING" id="27835.A0A0N4XWY1"/>
<dbReference type="WBParaSite" id="NBR_0000744401-mRNA-1">
    <property type="protein sequence ID" value="NBR_0000744401-mRNA-1"/>
    <property type="gene ID" value="NBR_0000744401"/>
</dbReference>
<reference evidence="1 2" key="2">
    <citation type="submission" date="2018-11" db="EMBL/GenBank/DDBJ databases">
        <authorList>
            <consortium name="Pathogen Informatics"/>
        </authorList>
    </citation>
    <scope>NUCLEOTIDE SEQUENCE [LARGE SCALE GENOMIC DNA]</scope>
</reference>
<gene>
    <name evidence="1" type="ORF">NBR_LOCUS7445</name>
</gene>
<dbReference type="Proteomes" id="UP000271162">
    <property type="component" value="Unassembled WGS sequence"/>
</dbReference>
<dbReference type="EMBL" id="UYSL01019890">
    <property type="protein sequence ID" value="VDL71034.1"/>
    <property type="molecule type" value="Genomic_DNA"/>
</dbReference>
<evidence type="ECO:0000313" key="1">
    <source>
        <dbReference type="EMBL" id="VDL71034.1"/>
    </source>
</evidence>
<evidence type="ECO:0000313" key="2">
    <source>
        <dbReference type="Proteomes" id="UP000271162"/>
    </source>
</evidence>
<keyword evidence="2" id="KW-1185">Reference proteome</keyword>
<protein>
    <submittedName>
        <fullName evidence="1 3">Uncharacterized protein</fullName>
    </submittedName>
</protein>
<name>A0A0N4XWY1_NIPBR</name>